<comment type="catalytic activity">
    <reaction evidence="9">
        <text>guanosine + phosphate = alpha-D-ribose 1-phosphate + guanine</text>
        <dbReference type="Rhea" id="RHEA:13233"/>
        <dbReference type="ChEBI" id="CHEBI:16235"/>
        <dbReference type="ChEBI" id="CHEBI:16750"/>
        <dbReference type="ChEBI" id="CHEBI:43474"/>
        <dbReference type="ChEBI" id="CHEBI:57720"/>
        <dbReference type="EC" id="2.4.2.1"/>
    </reaction>
</comment>
<evidence type="ECO:0000256" key="2">
    <source>
        <dbReference type="ARBA" id="ARBA00006751"/>
    </source>
</evidence>
<dbReference type="Gene3D" id="3.40.50.1580">
    <property type="entry name" value="Nucleoside phosphorylase domain"/>
    <property type="match status" value="1"/>
</dbReference>
<dbReference type="InterPro" id="IPR000845">
    <property type="entry name" value="Nucleoside_phosphorylase_d"/>
</dbReference>
<organism evidence="12 13">
    <name type="scientific">Octopus sinensis</name>
    <name type="common">East Asian common octopus</name>
    <dbReference type="NCBI Taxonomy" id="2607531"/>
    <lineage>
        <taxon>Eukaryota</taxon>
        <taxon>Metazoa</taxon>
        <taxon>Spiralia</taxon>
        <taxon>Lophotrochozoa</taxon>
        <taxon>Mollusca</taxon>
        <taxon>Cephalopoda</taxon>
        <taxon>Coleoidea</taxon>
        <taxon>Octopodiformes</taxon>
        <taxon>Octopoda</taxon>
        <taxon>Incirrata</taxon>
        <taxon>Octopodidae</taxon>
        <taxon>Octopus</taxon>
    </lineage>
</organism>
<dbReference type="InterPro" id="IPR011268">
    <property type="entry name" value="Purine_phosphorylase"/>
</dbReference>
<evidence type="ECO:0000256" key="7">
    <source>
        <dbReference type="ARBA" id="ARBA00023929"/>
    </source>
</evidence>
<evidence type="ECO:0000256" key="10">
    <source>
        <dbReference type="ARBA" id="ARBA00031036"/>
    </source>
</evidence>
<dbReference type="KEGG" id="osn:115228740"/>
<sequence length="242" mass="26951">MSRIITYEDIVIMSDYIASKMIVKPKIGIVCGTGLGDINSMITNPLIIKFENIPKLPRTTGKEKSFKIVDSHAGQFVIGNLACGTPVICQQGRYHLYEGHDQSTINKLITQIVAPIRLMKFLGVEIVILTNAAGGINQSYCCGDIMVIKDHLYFPGLVGNSPLIGPNDARFGDRFPSLYNLYDRDLRSKLLDCARELNFDFVREGIYASVAGPHFETNFEMRFLMKNGCDAVGIGLLYKMKE</sequence>
<feature type="domain" description="Nucleoside phosphorylase" evidence="11">
    <location>
        <begin position="26"/>
        <end position="233"/>
    </location>
</feature>
<dbReference type="Proteomes" id="UP000515154">
    <property type="component" value="Unplaced"/>
</dbReference>
<evidence type="ECO:0000259" key="11">
    <source>
        <dbReference type="Pfam" id="PF01048"/>
    </source>
</evidence>
<comment type="catalytic activity">
    <reaction evidence="6">
        <text>inosine + phosphate = alpha-D-ribose 1-phosphate + hypoxanthine</text>
        <dbReference type="Rhea" id="RHEA:27646"/>
        <dbReference type="ChEBI" id="CHEBI:17368"/>
        <dbReference type="ChEBI" id="CHEBI:17596"/>
        <dbReference type="ChEBI" id="CHEBI:43474"/>
        <dbReference type="ChEBI" id="CHEBI:57720"/>
        <dbReference type="EC" id="2.4.2.1"/>
    </reaction>
</comment>
<keyword evidence="12" id="KW-1185">Reference proteome</keyword>
<keyword evidence="4" id="KW-0328">Glycosyltransferase</keyword>
<evidence type="ECO:0000256" key="6">
    <source>
        <dbReference type="ARBA" id="ARBA00023918"/>
    </source>
</evidence>
<dbReference type="RefSeq" id="XP_029655113.1">
    <property type="nucleotide sequence ID" value="XM_029799253.1"/>
</dbReference>
<dbReference type="GO" id="GO:0004731">
    <property type="term" value="F:purine-nucleoside phosphorylase activity"/>
    <property type="evidence" value="ECO:0007669"/>
    <property type="project" value="UniProtKB-EC"/>
</dbReference>
<comment type="catalytic activity">
    <reaction evidence="8">
        <text>2'-deoxyinosine + phosphate = 2-deoxy-alpha-D-ribose 1-phosphate + hypoxanthine</text>
        <dbReference type="Rhea" id="RHEA:27750"/>
        <dbReference type="ChEBI" id="CHEBI:17368"/>
        <dbReference type="ChEBI" id="CHEBI:28997"/>
        <dbReference type="ChEBI" id="CHEBI:43474"/>
        <dbReference type="ChEBI" id="CHEBI:57259"/>
        <dbReference type="EC" id="2.4.2.1"/>
    </reaction>
</comment>
<dbReference type="Pfam" id="PF01048">
    <property type="entry name" value="PNP_UDP_1"/>
    <property type="match status" value="1"/>
</dbReference>
<comment type="catalytic activity">
    <reaction evidence="7">
        <text>2'-deoxyguanosine + phosphate = 2-deoxy-alpha-D-ribose 1-phosphate + guanine</text>
        <dbReference type="Rhea" id="RHEA:27738"/>
        <dbReference type="ChEBI" id="CHEBI:16235"/>
        <dbReference type="ChEBI" id="CHEBI:17172"/>
        <dbReference type="ChEBI" id="CHEBI:43474"/>
        <dbReference type="ChEBI" id="CHEBI:57259"/>
        <dbReference type="EC" id="2.4.2.1"/>
    </reaction>
</comment>
<comment type="pathway">
    <text evidence="1">Purine metabolism; purine nucleoside salvage.</text>
</comment>
<accession>A0A6P7TTP6</accession>
<dbReference type="CDD" id="cd09009">
    <property type="entry name" value="PNP-EcPNPII_like"/>
    <property type="match status" value="1"/>
</dbReference>
<evidence type="ECO:0000256" key="8">
    <source>
        <dbReference type="ARBA" id="ARBA00023950"/>
    </source>
</evidence>
<dbReference type="UniPathway" id="UPA00606"/>
<comment type="similarity">
    <text evidence="2">Belongs to the PNP/MTAP phosphorylase family.</text>
</comment>
<proteinExistence type="inferred from homology"/>
<protein>
    <recommendedName>
        <fullName evidence="3">purine-nucleoside phosphorylase</fullName>
        <ecNumber evidence="3">2.4.2.1</ecNumber>
    </recommendedName>
    <alternativeName>
        <fullName evidence="10">Inosine-guanosine phosphorylase</fullName>
    </alternativeName>
</protein>
<dbReference type="GO" id="GO:0009116">
    <property type="term" value="P:nucleoside metabolic process"/>
    <property type="evidence" value="ECO:0007669"/>
    <property type="project" value="InterPro"/>
</dbReference>
<reference evidence="13" key="1">
    <citation type="submission" date="2025-08" db="UniProtKB">
        <authorList>
            <consortium name="RefSeq"/>
        </authorList>
    </citation>
    <scope>IDENTIFICATION</scope>
</reference>
<keyword evidence="5" id="KW-0808">Transferase</keyword>
<dbReference type="GO" id="GO:0005737">
    <property type="term" value="C:cytoplasm"/>
    <property type="evidence" value="ECO:0007669"/>
    <property type="project" value="TreeGrafter"/>
</dbReference>
<dbReference type="InterPro" id="IPR035994">
    <property type="entry name" value="Nucleoside_phosphorylase_sf"/>
</dbReference>
<evidence type="ECO:0000256" key="1">
    <source>
        <dbReference type="ARBA" id="ARBA00005058"/>
    </source>
</evidence>
<name>A0A6P7TTP6_9MOLL</name>
<dbReference type="NCBIfam" id="TIGR01697">
    <property type="entry name" value="PNPH-PUNA-XAPA"/>
    <property type="match status" value="1"/>
</dbReference>
<dbReference type="PANTHER" id="PTHR11904:SF9">
    <property type="entry name" value="PURINE NUCLEOSIDE PHOSPHORYLASE-RELATED"/>
    <property type="match status" value="1"/>
</dbReference>
<evidence type="ECO:0000256" key="3">
    <source>
        <dbReference type="ARBA" id="ARBA00011886"/>
    </source>
</evidence>
<evidence type="ECO:0000256" key="4">
    <source>
        <dbReference type="ARBA" id="ARBA00022676"/>
    </source>
</evidence>
<evidence type="ECO:0000313" key="12">
    <source>
        <dbReference type="Proteomes" id="UP000515154"/>
    </source>
</evidence>
<evidence type="ECO:0000256" key="5">
    <source>
        <dbReference type="ARBA" id="ARBA00022679"/>
    </source>
</evidence>
<dbReference type="EC" id="2.4.2.1" evidence="3"/>
<evidence type="ECO:0000256" key="9">
    <source>
        <dbReference type="ARBA" id="ARBA00023970"/>
    </source>
</evidence>
<dbReference type="PANTHER" id="PTHR11904">
    <property type="entry name" value="METHYLTHIOADENOSINE/PURINE NUCLEOSIDE PHOSPHORYLASE"/>
    <property type="match status" value="1"/>
</dbReference>
<dbReference type="SUPFAM" id="SSF53167">
    <property type="entry name" value="Purine and uridine phosphorylases"/>
    <property type="match status" value="1"/>
</dbReference>
<dbReference type="AlphaFoldDB" id="A0A6P7TTP6"/>
<evidence type="ECO:0000313" key="13">
    <source>
        <dbReference type="RefSeq" id="XP_029655113.1"/>
    </source>
</evidence>
<gene>
    <name evidence="13" type="primary">LOC115228740</name>
</gene>